<dbReference type="OrthoDB" id="1476984at2759"/>
<dbReference type="Pfam" id="PF03737">
    <property type="entry name" value="RraA-like"/>
    <property type="match status" value="1"/>
</dbReference>
<dbReference type="InterPro" id="IPR036704">
    <property type="entry name" value="RraA/RraA-like_sf"/>
</dbReference>
<keyword evidence="1" id="KW-0460">Magnesium</keyword>
<comment type="caution">
    <text evidence="2">The sequence shown here is derived from an EMBL/GenBank/DDBJ whole genome shotgun (WGS) entry which is preliminary data.</text>
</comment>
<reference evidence="2" key="1">
    <citation type="submission" date="2021-03" db="EMBL/GenBank/DDBJ databases">
        <title>Revisited historic fungal species revealed as producer of novel bioactive compounds through whole genome sequencing and comparative genomics.</title>
        <authorList>
            <person name="Vignolle G.A."/>
            <person name="Hochenegger N."/>
            <person name="Mach R.L."/>
            <person name="Mach-Aigner A.R."/>
            <person name="Javad Rahimi M."/>
            <person name="Salim K.A."/>
            <person name="Chan C.M."/>
            <person name="Lim L.B.L."/>
            <person name="Cai F."/>
            <person name="Druzhinina I.S."/>
            <person name="U'Ren J.M."/>
            <person name="Derntl C."/>
        </authorList>
    </citation>
    <scope>NUCLEOTIDE SEQUENCE</scope>
    <source>
        <strain evidence="2">TUCIM 5799</strain>
    </source>
</reference>
<proteinExistence type="predicted"/>
<evidence type="ECO:0000313" key="3">
    <source>
        <dbReference type="Proteomes" id="UP000829685"/>
    </source>
</evidence>
<evidence type="ECO:0000313" key="2">
    <source>
        <dbReference type="EMBL" id="KAI1881710.1"/>
    </source>
</evidence>
<comment type="cofactor">
    <cofactor evidence="1">
        <name>Mg(2+)</name>
        <dbReference type="ChEBI" id="CHEBI:18420"/>
    </cofactor>
</comment>
<dbReference type="GO" id="GO:0046872">
    <property type="term" value="F:metal ion binding"/>
    <property type="evidence" value="ECO:0007669"/>
    <property type="project" value="UniProtKB-KW"/>
</dbReference>
<dbReference type="EMBL" id="JAFIMR010000001">
    <property type="protein sequence ID" value="KAI1881710.1"/>
    <property type="molecule type" value="Genomic_DNA"/>
</dbReference>
<protein>
    <submittedName>
        <fullName evidence="2">Uncharacterized protein</fullName>
    </submittedName>
</protein>
<dbReference type="InterPro" id="IPR005493">
    <property type="entry name" value="RraA/RraA-like"/>
</dbReference>
<sequence length="204" mass="22425">MASARAMQGLRRFTSCDIGDALVKLKYPYGGFLDGIKMFSPGASGRIFGPAVTVQMVAMSDTSAPKLDKHFVDHNEDGSVMYIQQPKDVPSACWGGLMSTRAKWLGAQGVVIDGRMRDISEHREMEFPASWIPLATNCFKNDLWINPGDIMVADEDGVVVTPPSLVEQVVALCQERAEIDEKMFTELRKGAAMGPLIKSLRNEK</sequence>
<dbReference type="GO" id="GO:0047443">
    <property type="term" value="F:4-hydroxy-4-methyl-2-oxoglutarate aldolase activity"/>
    <property type="evidence" value="ECO:0007669"/>
    <property type="project" value="TreeGrafter"/>
</dbReference>
<evidence type="ECO:0000256" key="1">
    <source>
        <dbReference type="PIRSR" id="PIRSR605493-1"/>
    </source>
</evidence>
<feature type="binding site" evidence="1">
    <location>
        <position position="118"/>
    </location>
    <ligand>
        <name>Mg(2+)</name>
        <dbReference type="ChEBI" id="CHEBI:18420"/>
    </ligand>
</feature>
<accession>A0A9P9WZA4</accession>
<dbReference type="Proteomes" id="UP000829685">
    <property type="component" value="Unassembled WGS sequence"/>
</dbReference>
<feature type="binding site" evidence="1">
    <location>
        <position position="117"/>
    </location>
    <ligand>
        <name>substrate</name>
    </ligand>
</feature>
<dbReference type="PANTHER" id="PTHR33254:SF4">
    <property type="entry name" value="4-HYDROXY-4-METHYL-2-OXOGLUTARATE ALDOLASE 3-RELATED"/>
    <property type="match status" value="1"/>
</dbReference>
<feature type="binding site" evidence="1">
    <location>
        <begin position="95"/>
        <end position="98"/>
    </location>
    <ligand>
        <name>substrate</name>
    </ligand>
</feature>
<keyword evidence="3" id="KW-1185">Reference proteome</keyword>
<keyword evidence="1" id="KW-0479">Metal-binding</keyword>
<dbReference type="Gene3D" id="3.50.30.40">
    <property type="entry name" value="Ribonuclease E inhibitor RraA/RraA-like"/>
    <property type="match status" value="1"/>
</dbReference>
<dbReference type="GO" id="GO:0008948">
    <property type="term" value="F:oxaloacetate decarboxylase activity"/>
    <property type="evidence" value="ECO:0007669"/>
    <property type="project" value="TreeGrafter"/>
</dbReference>
<dbReference type="CDD" id="cd16841">
    <property type="entry name" value="RraA_family"/>
    <property type="match status" value="1"/>
</dbReference>
<dbReference type="AlphaFoldDB" id="A0A9P9WZA4"/>
<gene>
    <name evidence="2" type="ORF">JX265_000536</name>
</gene>
<organism evidence="2 3">
    <name type="scientific">Neoarthrinium moseri</name>
    <dbReference type="NCBI Taxonomy" id="1658444"/>
    <lineage>
        <taxon>Eukaryota</taxon>
        <taxon>Fungi</taxon>
        <taxon>Dikarya</taxon>
        <taxon>Ascomycota</taxon>
        <taxon>Pezizomycotina</taxon>
        <taxon>Sordariomycetes</taxon>
        <taxon>Xylariomycetidae</taxon>
        <taxon>Amphisphaeriales</taxon>
        <taxon>Apiosporaceae</taxon>
        <taxon>Neoarthrinium</taxon>
    </lineage>
</organism>
<dbReference type="SUPFAM" id="SSF89562">
    <property type="entry name" value="RraA-like"/>
    <property type="match status" value="1"/>
</dbReference>
<dbReference type="PANTHER" id="PTHR33254">
    <property type="entry name" value="4-HYDROXY-4-METHYL-2-OXOGLUTARATE ALDOLASE 3-RELATED"/>
    <property type="match status" value="1"/>
</dbReference>
<name>A0A9P9WZA4_9PEZI</name>